<organism evidence="4 5">
    <name type="scientific">Phlebiopsis gigantea (strain 11061_1 CR5-6)</name>
    <name type="common">White-rot fungus</name>
    <name type="synonym">Peniophora gigantea</name>
    <dbReference type="NCBI Taxonomy" id="745531"/>
    <lineage>
        <taxon>Eukaryota</taxon>
        <taxon>Fungi</taxon>
        <taxon>Dikarya</taxon>
        <taxon>Basidiomycota</taxon>
        <taxon>Agaricomycotina</taxon>
        <taxon>Agaricomycetes</taxon>
        <taxon>Polyporales</taxon>
        <taxon>Phanerochaetaceae</taxon>
        <taxon>Phlebiopsis</taxon>
    </lineage>
</organism>
<evidence type="ECO:0000313" key="5">
    <source>
        <dbReference type="Proteomes" id="UP000053257"/>
    </source>
</evidence>
<accession>A0A0C3S1M4</accession>
<evidence type="ECO:0000313" key="4">
    <source>
        <dbReference type="EMBL" id="KIP03207.1"/>
    </source>
</evidence>
<sequence length="340" mass="37581">MPDVEYTRNFSICKSFVTDGMCTRQTCQFSHALLDIGRVSALVGDINTSSQTSLGDGEEKVYFLVEYTKYSTVPDDADPDETKWRMKLVNGGRATLRTGGLGTDASVGSVSVQPTYPTKGQAREAVVAMTILERKVFGRTHPPDPERRTLCRQFMAQCCRRGHSCTYSHTLFDTTRVEQLLAEGVQERGYKDYRPLIEIEYLRQAGPRPDPMWRVTLRCIVGGYQQKASPQPVVATGTDLNSAFSLLERQFAASSGKPQEQQGTPQAGFSNHRRSSTAPPRPSGDHRRRRSAPANNASRSSNTHPTFTASPSAHDPPPSYQDAMGGNFTPSSSHDSKRRL</sequence>
<dbReference type="HOGENOM" id="CLU_816645_0_0_1"/>
<keyword evidence="1" id="KW-0862">Zinc</keyword>
<evidence type="ECO:0000259" key="3">
    <source>
        <dbReference type="PROSITE" id="PS50103"/>
    </source>
</evidence>
<evidence type="ECO:0000256" key="1">
    <source>
        <dbReference type="PROSITE-ProRule" id="PRU00723"/>
    </source>
</evidence>
<evidence type="ECO:0000256" key="2">
    <source>
        <dbReference type="SAM" id="MobiDB-lite"/>
    </source>
</evidence>
<dbReference type="OrthoDB" id="2787564at2759"/>
<dbReference type="Proteomes" id="UP000053257">
    <property type="component" value="Unassembled WGS sequence"/>
</dbReference>
<dbReference type="InterPro" id="IPR000571">
    <property type="entry name" value="Znf_CCCH"/>
</dbReference>
<feature type="region of interest" description="Disordered" evidence="2">
    <location>
        <begin position="252"/>
        <end position="340"/>
    </location>
</feature>
<dbReference type="AlphaFoldDB" id="A0A0C3S1M4"/>
<dbReference type="SMART" id="SM00356">
    <property type="entry name" value="ZnF_C3H1"/>
    <property type="match status" value="2"/>
</dbReference>
<dbReference type="EMBL" id="KN840628">
    <property type="protein sequence ID" value="KIP03207.1"/>
    <property type="molecule type" value="Genomic_DNA"/>
</dbReference>
<keyword evidence="1" id="KW-0479">Metal-binding</keyword>
<name>A0A0C3S1M4_PHLG1</name>
<feature type="compositionally biased region" description="Polar residues" evidence="2">
    <location>
        <begin position="252"/>
        <end position="269"/>
    </location>
</feature>
<feature type="compositionally biased region" description="Low complexity" evidence="2">
    <location>
        <begin position="292"/>
        <end position="302"/>
    </location>
</feature>
<feature type="domain" description="C3H1-type" evidence="3">
    <location>
        <begin position="145"/>
        <end position="172"/>
    </location>
</feature>
<feature type="zinc finger region" description="C3H1-type" evidence="1">
    <location>
        <begin position="145"/>
        <end position="172"/>
    </location>
</feature>
<keyword evidence="5" id="KW-1185">Reference proteome</keyword>
<dbReference type="GO" id="GO:0008270">
    <property type="term" value="F:zinc ion binding"/>
    <property type="evidence" value="ECO:0007669"/>
    <property type="project" value="UniProtKB-KW"/>
</dbReference>
<feature type="zinc finger region" description="C3H1-type" evidence="1">
    <location>
        <begin position="7"/>
        <end position="34"/>
    </location>
</feature>
<protein>
    <recommendedName>
        <fullName evidence="3">C3H1-type domain-containing protein</fullName>
    </recommendedName>
</protein>
<feature type="domain" description="C3H1-type" evidence="3">
    <location>
        <begin position="7"/>
        <end position="34"/>
    </location>
</feature>
<dbReference type="PROSITE" id="PS50103">
    <property type="entry name" value="ZF_C3H1"/>
    <property type="match status" value="2"/>
</dbReference>
<proteinExistence type="predicted"/>
<gene>
    <name evidence="4" type="ORF">PHLGIDRAFT_121802</name>
</gene>
<keyword evidence="1" id="KW-0863">Zinc-finger</keyword>
<reference evidence="4 5" key="1">
    <citation type="journal article" date="2014" name="PLoS Genet.">
        <title>Analysis of the Phlebiopsis gigantea genome, transcriptome and secretome provides insight into its pioneer colonization strategies of wood.</title>
        <authorList>
            <person name="Hori C."/>
            <person name="Ishida T."/>
            <person name="Igarashi K."/>
            <person name="Samejima M."/>
            <person name="Suzuki H."/>
            <person name="Master E."/>
            <person name="Ferreira P."/>
            <person name="Ruiz-Duenas F.J."/>
            <person name="Held B."/>
            <person name="Canessa P."/>
            <person name="Larrondo L.F."/>
            <person name="Schmoll M."/>
            <person name="Druzhinina I.S."/>
            <person name="Kubicek C.P."/>
            <person name="Gaskell J.A."/>
            <person name="Kersten P."/>
            <person name="St John F."/>
            <person name="Glasner J."/>
            <person name="Sabat G."/>
            <person name="Splinter BonDurant S."/>
            <person name="Syed K."/>
            <person name="Yadav J."/>
            <person name="Mgbeahuruike A.C."/>
            <person name="Kovalchuk A."/>
            <person name="Asiegbu F.O."/>
            <person name="Lackner G."/>
            <person name="Hoffmeister D."/>
            <person name="Rencoret J."/>
            <person name="Gutierrez A."/>
            <person name="Sun H."/>
            <person name="Lindquist E."/>
            <person name="Barry K."/>
            <person name="Riley R."/>
            <person name="Grigoriev I.V."/>
            <person name="Henrissat B."/>
            <person name="Kues U."/>
            <person name="Berka R.M."/>
            <person name="Martinez A.T."/>
            <person name="Covert S.F."/>
            <person name="Blanchette R.A."/>
            <person name="Cullen D."/>
        </authorList>
    </citation>
    <scope>NUCLEOTIDE SEQUENCE [LARGE SCALE GENOMIC DNA]</scope>
    <source>
        <strain evidence="4 5">11061_1 CR5-6</strain>
    </source>
</reference>